<dbReference type="SMART" id="SM00256">
    <property type="entry name" value="FBOX"/>
    <property type="match status" value="1"/>
</dbReference>
<dbReference type="Pfam" id="PF12937">
    <property type="entry name" value="F-box-like"/>
    <property type="match status" value="1"/>
</dbReference>
<feature type="domain" description="F-box" evidence="1">
    <location>
        <begin position="1"/>
        <end position="44"/>
    </location>
</feature>
<dbReference type="CDD" id="cd09917">
    <property type="entry name" value="F-box_SF"/>
    <property type="match status" value="1"/>
</dbReference>
<gene>
    <name evidence="3 4" type="primary">LOC113213490</name>
</gene>
<evidence type="ECO:0000313" key="2">
    <source>
        <dbReference type="Proteomes" id="UP000504606"/>
    </source>
</evidence>
<evidence type="ECO:0000313" key="3">
    <source>
        <dbReference type="RefSeq" id="XP_026288360.1"/>
    </source>
</evidence>
<protein>
    <submittedName>
        <fullName evidence="3 4">Uncharacterized protein LOC113213490</fullName>
    </submittedName>
</protein>
<dbReference type="RefSeq" id="XP_026288360.1">
    <property type="nucleotide sequence ID" value="XM_026432575.2"/>
</dbReference>
<organism evidence="2 3">
    <name type="scientific">Frankliniella occidentalis</name>
    <name type="common">Western flower thrips</name>
    <name type="synonym">Euthrips occidentalis</name>
    <dbReference type="NCBI Taxonomy" id="133901"/>
    <lineage>
        <taxon>Eukaryota</taxon>
        <taxon>Metazoa</taxon>
        <taxon>Ecdysozoa</taxon>
        <taxon>Arthropoda</taxon>
        <taxon>Hexapoda</taxon>
        <taxon>Insecta</taxon>
        <taxon>Pterygota</taxon>
        <taxon>Neoptera</taxon>
        <taxon>Paraneoptera</taxon>
        <taxon>Thysanoptera</taxon>
        <taxon>Terebrantia</taxon>
        <taxon>Thripoidea</taxon>
        <taxon>Thripidae</taxon>
        <taxon>Frankliniella</taxon>
    </lineage>
</organism>
<dbReference type="GeneID" id="113213490"/>
<dbReference type="RefSeq" id="XP_052121500.1">
    <property type="nucleotide sequence ID" value="XM_052265540.1"/>
</dbReference>
<dbReference type="AlphaFoldDB" id="A0A6J1T9L4"/>
<dbReference type="Gene3D" id="1.20.1280.50">
    <property type="match status" value="1"/>
</dbReference>
<dbReference type="OrthoDB" id="2305498at2759"/>
<dbReference type="Proteomes" id="UP000504606">
    <property type="component" value="Unplaced"/>
</dbReference>
<keyword evidence="2" id="KW-1185">Reference proteome</keyword>
<sequence>MEPLHDDVLLMVLEYVDVKDLLACRLVCKRLAELALHPQPWRHRLLRVHSILVGDAEARLTCPALRLAPCARRLVLQLPSKKCQLPYTSTRCAVSHLMLELNNITVCKQAAFVIRNQLALGRLRELNIWYPPGRLIMIEENASTESPQIKFGLSLLIHTLAEASGLKKLAVGSFPDRMFDVHSTVPITSSLKHFRCELRPKWQPFVDFVLAGHSATLEVVNLNGCWENSVSKSTSTARLLAAMANLRELSCPAVLDGIELVAKCSSLRKVTLHIRSNKPSDLVAGARKFLRRATQLREVSLEYHPGATSRDDPAVGLIRDLAWSGRSRVESLAIENGWRSRKERKDTDDNFPQEQSLLRALPALPALEHLHLQSQAPPQLLLALGPDTTPALRTLELGVYAMGFDVQHHCLHSWLHDNIIADDLLKVHPSIKLIPPPFEYYCSVPKDCTWCKSGCHQELSGNDRPLFRDALLKVCS</sequence>
<dbReference type="InterPro" id="IPR036047">
    <property type="entry name" value="F-box-like_dom_sf"/>
</dbReference>
<dbReference type="InterPro" id="IPR032675">
    <property type="entry name" value="LRR_dom_sf"/>
</dbReference>
<reference evidence="3 4" key="1">
    <citation type="submission" date="2025-04" db="UniProtKB">
        <authorList>
            <consortium name="RefSeq"/>
        </authorList>
    </citation>
    <scope>IDENTIFICATION</scope>
    <source>
        <tissue evidence="3 4">Whole organism</tissue>
    </source>
</reference>
<name>A0A6J1T9L4_FRAOC</name>
<dbReference type="KEGG" id="foc:113213490"/>
<evidence type="ECO:0000313" key="4">
    <source>
        <dbReference type="RefSeq" id="XP_052121500.1"/>
    </source>
</evidence>
<dbReference type="Gene3D" id="3.80.10.10">
    <property type="entry name" value="Ribonuclease Inhibitor"/>
    <property type="match status" value="1"/>
</dbReference>
<proteinExistence type="predicted"/>
<accession>A0A6J1T9L4</accession>
<evidence type="ECO:0000259" key="1">
    <source>
        <dbReference type="PROSITE" id="PS50181"/>
    </source>
</evidence>
<dbReference type="PROSITE" id="PS50181">
    <property type="entry name" value="FBOX"/>
    <property type="match status" value="1"/>
</dbReference>
<dbReference type="SUPFAM" id="SSF81383">
    <property type="entry name" value="F-box domain"/>
    <property type="match status" value="1"/>
</dbReference>
<dbReference type="InterPro" id="IPR001810">
    <property type="entry name" value="F-box_dom"/>
</dbReference>